<evidence type="ECO:0000313" key="5">
    <source>
        <dbReference type="Proteomes" id="UP000007473"/>
    </source>
</evidence>
<gene>
    <name evidence="4" type="primary">ruvA-4</name>
    <name evidence="2" type="ordered locus">MfeM64YM_0104</name>
    <name evidence="3" type="ordered locus">MfeM64YM_0234</name>
    <name evidence="4" type="ordered locus">MfeM64YM_0478</name>
</gene>
<reference evidence="2" key="1">
    <citation type="submission" date="2010-12" db="EMBL/GenBank/DDBJ databases">
        <authorList>
            <person name="Shu H.-W."/>
            <person name="Liu T.-T."/>
            <person name="Hu W.S."/>
            <person name="Chang H.-Y."/>
            <person name="Hsiao K.-J."/>
            <person name="Tsai S.-F."/>
            <person name="Ng W.V."/>
        </authorList>
    </citation>
    <scope>NUCLEOTIDE SEQUENCE</scope>
    <source>
        <strain evidence="2">M64</strain>
    </source>
</reference>
<keyword evidence="4" id="KW-0347">Helicase</keyword>
<dbReference type="AlphaFoldDB" id="A0AB32XAD7"/>
<keyword evidence="4" id="KW-0378">Hydrolase</keyword>
<keyword evidence="4" id="KW-0067">ATP-binding</keyword>
<reference evidence="2 5" key="2">
    <citation type="journal article" date="2011" name="J. Bacteriol.">
        <title>Genome sequence of the repetitive-sequence-rich Mycoplasma fermentans strain M64.</title>
        <authorList>
            <person name="Shu H.W."/>
            <person name="Liu T.T."/>
            <person name="Chang H.Y."/>
            <person name="Liu Y.M."/>
            <person name="Wu K.M."/>
            <person name="Shu H.Y."/>
            <person name="Tsai S.F."/>
            <person name="Hsiao K.J."/>
            <person name="Hu W.S."/>
            <person name="Ng W.V."/>
        </authorList>
    </citation>
    <scope>NUCLEOTIDE SEQUENCE [LARGE SCALE GENOMIC DNA]</scope>
    <source>
        <strain evidence="2 5">M64</strain>
    </source>
</reference>
<name>A0AB32XAD7_MYCFM</name>
<protein>
    <submittedName>
        <fullName evidence="4">Holliday junction ATP-dependent DNA helicase RuvA</fullName>
    </submittedName>
</protein>
<organism evidence="2 5">
    <name type="scientific">Mycoplasmopsis fermentans (strain M64)</name>
    <name type="common">Mycoplasma fermentans</name>
    <dbReference type="NCBI Taxonomy" id="943945"/>
    <lineage>
        <taxon>Bacteria</taxon>
        <taxon>Bacillati</taxon>
        <taxon>Mycoplasmatota</taxon>
        <taxon>Mycoplasmoidales</taxon>
        <taxon>Metamycoplasmataceae</taxon>
        <taxon>Mycoplasmopsis</taxon>
    </lineage>
</organism>
<dbReference type="KEGG" id="mfm:MfeM64YM_0234"/>
<evidence type="ECO:0000313" key="4">
    <source>
        <dbReference type="EMBL" id="ADV34476.1"/>
    </source>
</evidence>
<dbReference type="GO" id="GO:0005524">
    <property type="term" value="F:ATP binding"/>
    <property type="evidence" value="ECO:0007669"/>
    <property type="project" value="InterPro"/>
</dbReference>
<dbReference type="EMBL" id="CP002458">
    <property type="protein sequence ID" value="ADV34240.1"/>
    <property type="molecule type" value="Genomic_DNA"/>
</dbReference>
<feature type="domain" description="Holliday junction DNA helicase RuvA C-terminal" evidence="1">
    <location>
        <begin position="14"/>
        <end position="54"/>
    </location>
</feature>
<sequence length="60" mass="7016">MFENYVTTYKSSKEINETLKMLGFKDSLIDDVVRKINLNQDIEFSLEEAIKLMSDKPKTL</sequence>
<evidence type="ECO:0000313" key="2">
    <source>
        <dbReference type="EMBL" id="ADV34113.1"/>
    </source>
</evidence>
<dbReference type="KEGG" id="mfm:MfeM64YM_0478"/>
<proteinExistence type="predicted"/>
<dbReference type="GO" id="GO:0006310">
    <property type="term" value="P:DNA recombination"/>
    <property type="evidence" value="ECO:0007669"/>
    <property type="project" value="InterPro"/>
</dbReference>
<dbReference type="Pfam" id="PF07499">
    <property type="entry name" value="RuvA_C"/>
    <property type="match status" value="1"/>
</dbReference>
<dbReference type="InterPro" id="IPR011114">
    <property type="entry name" value="RuvA_C"/>
</dbReference>
<dbReference type="EMBL" id="CP002458">
    <property type="protein sequence ID" value="ADV34113.1"/>
    <property type="molecule type" value="Genomic_DNA"/>
</dbReference>
<dbReference type="RefSeq" id="WP_013526656.1">
    <property type="nucleotide sequence ID" value="NC_014921.1"/>
</dbReference>
<dbReference type="GO" id="GO:0009378">
    <property type="term" value="F:four-way junction helicase activity"/>
    <property type="evidence" value="ECO:0007669"/>
    <property type="project" value="InterPro"/>
</dbReference>
<dbReference type="KEGG" id="mfm:MfeM64YM_0104"/>
<dbReference type="EMBL" id="CP002458">
    <property type="protein sequence ID" value="ADV34476.1"/>
    <property type="molecule type" value="Genomic_DNA"/>
</dbReference>
<keyword evidence="4" id="KW-0547">Nucleotide-binding</keyword>
<dbReference type="Proteomes" id="UP000007473">
    <property type="component" value="Chromosome"/>
</dbReference>
<evidence type="ECO:0000259" key="1">
    <source>
        <dbReference type="Pfam" id="PF07499"/>
    </source>
</evidence>
<dbReference type="GO" id="GO:0009379">
    <property type="term" value="C:Holliday junction helicase complex"/>
    <property type="evidence" value="ECO:0007669"/>
    <property type="project" value="InterPro"/>
</dbReference>
<accession>A0AB32XAD7</accession>
<dbReference type="GO" id="GO:0006281">
    <property type="term" value="P:DNA repair"/>
    <property type="evidence" value="ECO:0007669"/>
    <property type="project" value="InterPro"/>
</dbReference>
<evidence type="ECO:0000313" key="3">
    <source>
        <dbReference type="EMBL" id="ADV34240.1"/>
    </source>
</evidence>